<dbReference type="InterPro" id="IPR016181">
    <property type="entry name" value="Acyl_CoA_acyltransferase"/>
</dbReference>
<feature type="domain" description="N-acetyltransferase" evidence="1">
    <location>
        <begin position="8"/>
        <end position="93"/>
    </location>
</feature>
<dbReference type="EMBL" id="CADCVX010000474">
    <property type="protein sequence ID" value="CAA9527506.1"/>
    <property type="molecule type" value="Genomic_DNA"/>
</dbReference>
<dbReference type="PANTHER" id="PTHR31435:SF10">
    <property type="entry name" value="BSR4717 PROTEIN"/>
    <property type="match status" value="1"/>
</dbReference>
<evidence type="ECO:0000313" key="2">
    <source>
        <dbReference type="EMBL" id="CAA9527506.1"/>
    </source>
</evidence>
<dbReference type="InterPro" id="IPR045057">
    <property type="entry name" value="Gcn5-rel_NAT"/>
</dbReference>
<dbReference type="Pfam" id="PF14542">
    <property type="entry name" value="Acetyltransf_CG"/>
    <property type="match status" value="1"/>
</dbReference>
<dbReference type="InterPro" id="IPR031165">
    <property type="entry name" value="GNAT_YJDJ"/>
</dbReference>
<protein>
    <recommendedName>
        <fullName evidence="1">N-acetyltransferase domain-containing protein</fullName>
    </recommendedName>
</protein>
<dbReference type="PANTHER" id="PTHR31435">
    <property type="entry name" value="PROTEIN NATD1"/>
    <property type="match status" value="1"/>
</dbReference>
<dbReference type="SUPFAM" id="SSF55729">
    <property type="entry name" value="Acyl-CoA N-acyltransferases (Nat)"/>
    <property type="match status" value="1"/>
</dbReference>
<proteinExistence type="predicted"/>
<sequence>MTNGNEVQDNKAESRFEMRVADETAIAAYENEGGVIRFTHTVVPEALEGQGVGSRLIEAALASARAEGLKVIPQCSFVAAYIARHPESAELAG</sequence>
<dbReference type="CDD" id="cd04301">
    <property type="entry name" value="NAT_SF"/>
    <property type="match status" value="1"/>
</dbReference>
<reference evidence="2" key="1">
    <citation type="submission" date="2020-02" db="EMBL/GenBank/DDBJ databases">
        <authorList>
            <person name="Meier V. D."/>
        </authorList>
    </citation>
    <scope>NUCLEOTIDE SEQUENCE</scope>
    <source>
        <strain evidence="2">AVDCRST_MAG91</strain>
    </source>
</reference>
<organism evidence="2">
    <name type="scientific">uncultured Sphingomonadaceae bacterium</name>
    <dbReference type="NCBI Taxonomy" id="169976"/>
    <lineage>
        <taxon>Bacteria</taxon>
        <taxon>Pseudomonadati</taxon>
        <taxon>Pseudomonadota</taxon>
        <taxon>Alphaproteobacteria</taxon>
        <taxon>Sphingomonadales</taxon>
        <taxon>Sphingomonadaceae</taxon>
        <taxon>environmental samples</taxon>
    </lineage>
</organism>
<evidence type="ECO:0000259" key="1">
    <source>
        <dbReference type="PROSITE" id="PS51729"/>
    </source>
</evidence>
<name>A0A6J4TPH7_9SPHN</name>
<gene>
    <name evidence="2" type="ORF">AVDCRST_MAG91-2665</name>
</gene>
<dbReference type="AlphaFoldDB" id="A0A6J4TPH7"/>
<dbReference type="Gene3D" id="3.40.630.30">
    <property type="match status" value="1"/>
</dbReference>
<accession>A0A6J4TPH7</accession>
<dbReference type="PROSITE" id="PS51729">
    <property type="entry name" value="GNAT_YJDJ"/>
    <property type="match status" value="1"/>
</dbReference>